<evidence type="ECO:0000313" key="2">
    <source>
        <dbReference type="EMBL" id="EME42048.1"/>
    </source>
</evidence>
<reference evidence="2 3" key="2">
    <citation type="journal article" date="2012" name="PLoS Pathog.">
        <title>Diverse lifestyles and strategies of plant pathogenesis encoded in the genomes of eighteen Dothideomycetes fungi.</title>
        <authorList>
            <person name="Ohm R.A."/>
            <person name="Feau N."/>
            <person name="Henrissat B."/>
            <person name="Schoch C.L."/>
            <person name="Horwitz B.A."/>
            <person name="Barry K.W."/>
            <person name="Condon B.J."/>
            <person name="Copeland A.C."/>
            <person name="Dhillon B."/>
            <person name="Glaser F."/>
            <person name="Hesse C.N."/>
            <person name="Kosti I."/>
            <person name="LaButti K."/>
            <person name="Lindquist E.A."/>
            <person name="Lucas S."/>
            <person name="Salamov A.A."/>
            <person name="Bradshaw R.E."/>
            <person name="Ciuffetti L."/>
            <person name="Hamelin R.C."/>
            <person name="Kema G.H.J."/>
            <person name="Lawrence C."/>
            <person name="Scott J.A."/>
            <person name="Spatafora J.W."/>
            <person name="Turgeon B.G."/>
            <person name="de Wit P.J.G.M."/>
            <person name="Zhong S."/>
            <person name="Goodwin S.B."/>
            <person name="Grigoriev I.V."/>
        </authorList>
    </citation>
    <scope>NUCLEOTIDE SEQUENCE [LARGE SCALE GENOMIC DNA]</scope>
    <source>
        <strain evidence="3">NZE10 / CBS 128990</strain>
    </source>
</reference>
<dbReference type="InterPro" id="IPR031915">
    <property type="entry name" value="Clr2_N"/>
</dbReference>
<dbReference type="EMBL" id="KB446541">
    <property type="protein sequence ID" value="EME42048.1"/>
    <property type="molecule type" value="Genomic_DNA"/>
</dbReference>
<evidence type="ECO:0000259" key="1">
    <source>
        <dbReference type="Pfam" id="PF16761"/>
    </source>
</evidence>
<gene>
    <name evidence="2" type="ORF">DOTSEDRAFT_54514</name>
</gene>
<reference evidence="3" key="1">
    <citation type="journal article" date="2012" name="PLoS Genet.">
        <title>The genomes of the fungal plant pathogens Cladosporium fulvum and Dothistroma septosporum reveal adaptation to different hosts and lifestyles but also signatures of common ancestry.</title>
        <authorList>
            <person name="de Wit P.J.G.M."/>
            <person name="van der Burgt A."/>
            <person name="Oekmen B."/>
            <person name="Stergiopoulos I."/>
            <person name="Abd-Elsalam K.A."/>
            <person name="Aerts A.L."/>
            <person name="Bahkali A.H."/>
            <person name="Beenen H.G."/>
            <person name="Chettri P."/>
            <person name="Cox M.P."/>
            <person name="Datema E."/>
            <person name="de Vries R.P."/>
            <person name="Dhillon B."/>
            <person name="Ganley A.R."/>
            <person name="Griffiths S.A."/>
            <person name="Guo Y."/>
            <person name="Hamelin R.C."/>
            <person name="Henrissat B."/>
            <person name="Kabir M.S."/>
            <person name="Jashni M.K."/>
            <person name="Kema G."/>
            <person name="Klaubauf S."/>
            <person name="Lapidus A."/>
            <person name="Levasseur A."/>
            <person name="Lindquist E."/>
            <person name="Mehrabi R."/>
            <person name="Ohm R.A."/>
            <person name="Owen T.J."/>
            <person name="Salamov A."/>
            <person name="Schwelm A."/>
            <person name="Schijlen E."/>
            <person name="Sun H."/>
            <person name="van den Burg H.A."/>
            <person name="van Ham R.C.H.J."/>
            <person name="Zhang S."/>
            <person name="Goodwin S.B."/>
            <person name="Grigoriev I.V."/>
            <person name="Collemare J."/>
            <person name="Bradshaw R.E."/>
        </authorList>
    </citation>
    <scope>NUCLEOTIDE SEQUENCE [LARGE SCALE GENOMIC DNA]</scope>
    <source>
        <strain evidence="3">NZE10 / CBS 128990</strain>
    </source>
</reference>
<dbReference type="HOGENOM" id="CLU_1214734_0_0_1"/>
<organism evidence="2 3">
    <name type="scientific">Dothistroma septosporum (strain NZE10 / CBS 128990)</name>
    <name type="common">Red band needle blight fungus</name>
    <name type="synonym">Mycosphaerella pini</name>
    <dbReference type="NCBI Taxonomy" id="675120"/>
    <lineage>
        <taxon>Eukaryota</taxon>
        <taxon>Fungi</taxon>
        <taxon>Dikarya</taxon>
        <taxon>Ascomycota</taxon>
        <taxon>Pezizomycotina</taxon>
        <taxon>Dothideomycetes</taxon>
        <taxon>Dothideomycetidae</taxon>
        <taxon>Mycosphaerellales</taxon>
        <taxon>Mycosphaerellaceae</taxon>
        <taxon>Dothistroma</taxon>
    </lineage>
</organism>
<dbReference type="Proteomes" id="UP000016933">
    <property type="component" value="Unassembled WGS sequence"/>
</dbReference>
<dbReference type="Pfam" id="PF16761">
    <property type="entry name" value="Clr2_transil"/>
    <property type="match status" value="1"/>
</dbReference>
<feature type="domain" description="Cryptic loci regulator 2 N-terminal" evidence="1">
    <location>
        <begin position="13"/>
        <end position="70"/>
    </location>
</feature>
<dbReference type="AlphaFoldDB" id="N1PHE8"/>
<protein>
    <recommendedName>
        <fullName evidence="1">Cryptic loci regulator 2 N-terminal domain-containing protein</fullName>
    </recommendedName>
</protein>
<accession>N1PHE8</accession>
<evidence type="ECO:0000313" key="3">
    <source>
        <dbReference type="Proteomes" id="UP000016933"/>
    </source>
</evidence>
<keyword evidence="3" id="KW-1185">Reference proteome</keyword>
<sequence>MSDDSKHAAKWDPQRYILYLSKREGGEGRVDVRILGHPGAKFFDSYKKSVVHLKHLQDHESWQPCPCALCIEWDRKPQASIQSTQMYTTCTCSACTSKGVSIDTTTSANKDERVIALNDTLLREYWKQMIEQGYRSWDSQRIMMGGLGVDLNRTRDLVTRIWARFQHGTNGWQPLECTKHFKTVLKLIKVSSTFALDVVGGVGNISIAEDSGRSFRKLEAEAQEAASG</sequence>
<name>N1PHE8_DOTSN</name>
<proteinExistence type="predicted"/>